<keyword evidence="1" id="KW-1133">Transmembrane helix</keyword>
<evidence type="ECO:0000256" key="1">
    <source>
        <dbReference type="SAM" id="Phobius"/>
    </source>
</evidence>
<protein>
    <recommendedName>
        <fullName evidence="4">ABC-2 type transport system permease protein</fullName>
    </recommendedName>
</protein>
<sequence>MSGSDAWTYFQGMLREEWRLHANLFGGARFAAFPVFVALVGGLTVWALTRTGTSTGSLVLGVHALVALFGLQTGAVGFVTRDAMRDLLGDVTLLVFTSRTLPVSQRRLLAVFLAKDAVYYAALFLAPVTVALAPALGVAALPWLWATLVCTFTLGAAATLALIAASTHGRRGKLAAGLVAVLLGLAVAAGVPVLDYTPIALYETPGLASALGTLLSIGALAAIGVGTYDTEYVRPARTAESAYYTWKDRIPDADSLLVKTLLDVARSAGGFWKVGLTAGIVFAVAYYLVDLVDALVGVRPTPGVAFGAILSLTAFTTYNWLTQYDDMDFYLLYPTRVRDLFRAKRQGFLVVGGPVALLLYAAAVVLLGATHADAVAGLAILCGTGLYLFGLTVYVAGFDPNELLFDTLVFALYTGGIIVGLVPPLVASIAFDVTPVAAFAYAGWAVVLAAGGHLAFQRAIPRWRQELRA</sequence>
<dbReference type="RefSeq" id="WP_188978051.1">
    <property type="nucleotide sequence ID" value="NZ_BMPG01000002.1"/>
</dbReference>
<feature type="transmembrane region" description="Helical" evidence="1">
    <location>
        <begin position="301"/>
        <end position="321"/>
    </location>
</feature>
<feature type="transmembrane region" description="Helical" evidence="1">
    <location>
        <begin position="117"/>
        <end position="137"/>
    </location>
</feature>
<feature type="transmembrane region" description="Helical" evidence="1">
    <location>
        <begin position="143"/>
        <end position="163"/>
    </location>
</feature>
<dbReference type="AlphaFoldDB" id="A0A830F3U1"/>
<keyword evidence="3" id="KW-1185">Reference proteome</keyword>
<evidence type="ECO:0000313" key="3">
    <source>
        <dbReference type="Proteomes" id="UP000607197"/>
    </source>
</evidence>
<dbReference type="Proteomes" id="UP000607197">
    <property type="component" value="Unassembled WGS sequence"/>
</dbReference>
<organism evidence="2 3">
    <name type="scientific">Halocalculus aciditolerans</name>
    <dbReference type="NCBI Taxonomy" id="1383812"/>
    <lineage>
        <taxon>Archaea</taxon>
        <taxon>Methanobacteriati</taxon>
        <taxon>Methanobacteriota</taxon>
        <taxon>Stenosarchaea group</taxon>
        <taxon>Halobacteria</taxon>
        <taxon>Halobacteriales</taxon>
        <taxon>Halobacteriaceae</taxon>
        <taxon>Halocalculus</taxon>
    </lineage>
</organism>
<feature type="transmembrane region" description="Helical" evidence="1">
    <location>
        <begin position="375"/>
        <end position="396"/>
    </location>
</feature>
<dbReference type="OrthoDB" id="107643at2157"/>
<evidence type="ECO:0000313" key="2">
    <source>
        <dbReference type="EMBL" id="GGL59911.1"/>
    </source>
</evidence>
<feature type="transmembrane region" description="Helical" evidence="1">
    <location>
        <begin position="408"/>
        <end position="431"/>
    </location>
</feature>
<feature type="transmembrane region" description="Helical" evidence="1">
    <location>
        <begin position="206"/>
        <end position="228"/>
    </location>
</feature>
<reference evidence="2" key="1">
    <citation type="journal article" date="2014" name="Int. J. Syst. Evol. Microbiol.">
        <title>Complete genome sequence of Corynebacterium casei LMG S-19264T (=DSM 44701T), isolated from a smear-ripened cheese.</title>
        <authorList>
            <consortium name="US DOE Joint Genome Institute (JGI-PGF)"/>
            <person name="Walter F."/>
            <person name="Albersmeier A."/>
            <person name="Kalinowski J."/>
            <person name="Ruckert C."/>
        </authorList>
    </citation>
    <scope>NUCLEOTIDE SEQUENCE</scope>
    <source>
        <strain evidence="2">JCM 19596</strain>
    </source>
</reference>
<comment type="caution">
    <text evidence="2">The sequence shown here is derived from an EMBL/GenBank/DDBJ whole genome shotgun (WGS) entry which is preliminary data.</text>
</comment>
<reference evidence="2" key="2">
    <citation type="submission" date="2020-09" db="EMBL/GenBank/DDBJ databases">
        <authorList>
            <person name="Sun Q."/>
            <person name="Ohkuma M."/>
        </authorList>
    </citation>
    <scope>NUCLEOTIDE SEQUENCE</scope>
    <source>
        <strain evidence="2">JCM 19596</strain>
    </source>
</reference>
<feature type="transmembrane region" description="Helical" evidence="1">
    <location>
        <begin position="58"/>
        <end position="79"/>
    </location>
</feature>
<accession>A0A830F3U1</accession>
<feature type="transmembrane region" description="Helical" evidence="1">
    <location>
        <begin position="175"/>
        <end position="194"/>
    </location>
</feature>
<evidence type="ECO:0008006" key="4">
    <source>
        <dbReference type="Google" id="ProtNLM"/>
    </source>
</evidence>
<name>A0A830F3U1_9EURY</name>
<proteinExistence type="predicted"/>
<feature type="transmembrane region" description="Helical" evidence="1">
    <location>
        <begin position="20"/>
        <end position="46"/>
    </location>
</feature>
<feature type="transmembrane region" description="Helical" evidence="1">
    <location>
        <begin position="270"/>
        <end position="289"/>
    </location>
</feature>
<feature type="transmembrane region" description="Helical" evidence="1">
    <location>
        <begin position="348"/>
        <end position="369"/>
    </location>
</feature>
<keyword evidence="1" id="KW-0472">Membrane</keyword>
<dbReference type="EMBL" id="BMPG01000002">
    <property type="protein sequence ID" value="GGL59911.1"/>
    <property type="molecule type" value="Genomic_DNA"/>
</dbReference>
<feature type="transmembrane region" description="Helical" evidence="1">
    <location>
        <begin position="437"/>
        <end position="456"/>
    </location>
</feature>
<keyword evidence="1" id="KW-0812">Transmembrane</keyword>
<gene>
    <name evidence="2" type="ORF">GCM10009039_17690</name>
</gene>